<organism evidence="1 2">
    <name type="scientific">Austropuccinia psidii MF-1</name>
    <dbReference type="NCBI Taxonomy" id="1389203"/>
    <lineage>
        <taxon>Eukaryota</taxon>
        <taxon>Fungi</taxon>
        <taxon>Dikarya</taxon>
        <taxon>Basidiomycota</taxon>
        <taxon>Pucciniomycotina</taxon>
        <taxon>Pucciniomycetes</taxon>
        <taxon>Pucciniales</taxon>
        <taxon>Sphaerophragmiaceae</taxon>
        <taxon>Austropuccinia</taxon>
    </lineage>
</organism>
<dbReference type="Proteomes" id="UP000765509">
    <property type="component" value="Unassembled WGS sequence"/>
</dbReference>
<evidence type="ECO:0000313" key="2">
    <source>
        <dbReference type="Proteomes" id="UP000765509"/>
    </source>
</evidence>
<name>A0A9Q3D6R3_9BASI</name>
<sequence>MLMHMRLKQIHSYWPQASMCKRVSVCTTEHFNHDPKADLCNGLTQAHTVFTCVTAARPFVQTLSPSYKAGMLSAVTCDQTHHVSMCIGHLWIAPTVQIQQCPPGQSGGYFRQQRGFESVSQFNQLPYSDRTPLFLGLTRAFPFSVAALAATELQFSQQALNLRLWWVLQLLQLAQLHHGIEDHLSPTFPPLFSHPLQCRALCEVSGVSPAFAPQQRLTLVMLANKHTRNARLLSHPSKHADIGVPDQDALVRNPLWSMMMKAFPSGNGCRDPK</sequence>
<protein>
    <submittedName>
        <fullName evidence="1">Uncharacterized protein</fullName>
    </submittedName>
</protein>
<evidence type="ECO:0000313" key="1">
    <source>
        <dbReference type="EMBL" id="MBW0495650.1"/>
    </source>
</evidence>
<dbReference type="AlphaFoldDB" id="A0A9Q3D6R3"/>
<keyword evidence="2" id="KW-1185">Reference proteome</keyword>
<gene>
    <name evidence="1" type="ORF">O181_035365</name>
</gene>
<comment type="caution">
    <text evidence="1">The sequence shown here is derived from an EMBL/GenBank/DDBJ whole genome shotgun (WGS) entry which is preliminary data.</text>
</comment>
<accession>A0A9Q3D6R3</accession>
<reference evidence="1" key="1">
    <citation type="submission" date="2021-03" db="EMBL/GenBank/DDBJ databases">
        <title>Draft genome sequence of rust myrtle Austropuccinia psidii MF-1, a brazilian biotype.</title>
        <authorList>
            <person name="Quecine M.C."/>
            <person name="Pachon D.M.R."/>
            <person name="Bonatelli M.L."/>
            <person name="Correr F.H."/>
            <person name="Franceschini L.M."/>
            <person name="Leite T.F."/>
            <person name="Margarido G.R.A."/>
            <person name="Almeida C.A."/>
            <person name="Ferrarezi J.A."/>
            <person name="Labate C.A."/>
        </authorList>
    </citation>
    <scope>NUCLEOTIDE SEQUENCE</scope>
    <source>
        <strain evidence="1">MF-1</strain>
    </source>
</reference>
<dbReference type="EMBL" id="AVOT02013215">
    <property type="protein sequence ID" value="MBW0495650.1"/>
    <property type="molecule type" value="Genomic_DNA"/>
</dbReference>
<proteinExistence type="predicted"/>